<dbReference type="Proteomes" id="UP001428817">
    <property type="component" value="Unassembled WGS sequence"/>
</dbReference>
<dbReference type="EMBL" id="BAABJP010000007">
    <property type="protein sequence ID" value="GAA5150873.1"/>
    <property type="molecule type" value="Genomic_DNA"/>
</dbReference>
<proteinExistence type="predicted"/>
<name>A0ABP9PRD0_9PSEU</name>
<dbReference type="Gene3D" id="3.90.79.10">
    <property type="entry name" value="Nucleoside Triphosphate Pyrophosphohydrolase"/>
    <property type="match status" value="1"/>
</dbReference>
<evidence type="ECO:0008006" key="4">
    <source>
        <dbReference type="Google" id="ProtNLM"/>
    </source>
</evidence>
<comment type="caution">
    <text evidence="2">The sequence shown here is derived from an EMBL/GenBank/DDBJ whole genome shotgun (WGS) entry which is preliminary data.</text>
</comment>
<feature type="region of interest" description="Disordered" evidence="1">
    <location>
        <begin position="1"/>
        <end position="24"/>
    </location>
</feature>
<reference evidence="3" key="1">
    <citation type="journal article" date="2019" name="Int. J. Syst. Evol. Microbiol.">
        <title>The Global Catalogue of Microorganisms (GCM) 10K type strain sequencing project: providing services to taxonomists for standard genome sequencing and annotation.</title>
        <authorList>
            <consortium name="The Broad Institute Genomics Platform"/>
            <consortium name="The Broad Institute Genome Sequencing Center for Infectious Disease"/>
            <person name="Wu L."/>
            <person name="Ma J."/>
        </authorList>
    </citation>
    <scope>NUCLEOTIDE SEQUENCE [LARGE SCALE GENOMIC DNA]</scope>
    <source>
        <strain evidence="3">JCM 18303</strain>
    </source>
</reference>
<evidence type="ECO:0000256" key="1">
    <source>
        <dbReference type="SAM" id="MobiDB-lite"/>
    </source>
</evidence>
<evidence type="ECO:0000313" key="3">
    <source>
        <dbReference type="Proteomes" id="UP001428817"/>
    </source>
</evidence>
<keyword evidence="3" id="KW-1185">Reference proteome</keyword>
<protein>
    <recommendedName>
        <fullName evidence="4">NUDIX hydrolase</fullName>
    </recommendedName>
</protein>
<organism evidence="2 3">
    <name type="scientific">Pseudonocardia eucalypti</name>
    <dbReference type="NCBI Taxonomy" id="648755"/>
    <lineage>
        <taxon>Bacteria</taxon>
        <taxon>Bacillati</taxon>
        <taxon>Actinomycetota</taxon>
        <taxon>Actinomycetes</taxon>
        <taxon>Pseudonocardiales</taxon>
        <taxon>Pseudonocardiaceae</taxon>
        <taxon>Pseudonocardia</taxon>
    </lineage>
</organism>
<evidence type="ECO:0000313" key="2">
    <source>
        <dbReference type="EMBL" id="GAA5150873.1"/>
    </source>
</evidence>
<gene>
    <name evidence="2" type="ORF">GCM10023321_16950</name>
</gene>
<accession>A0ABP9PRD0</accession>
<dbReference type="SUPFAM" id="SSF55811">
    <property type="entry name" value="Nudix"/>
    <property type="match status" value="1"/>
</dbReference>
<sequence length="218" mass="23775">MSRSGAFPRRRAAHPGPNSHSAFPIVNTRMSRRPARLVVPAERGWRSIVAPVIEGENDRWRPVPVPPGMPVARVYGWLVDQVGRVLLHDHGNGNYQLPGGTPEGGDGDLVETLRRQVLADARVTVAEAVQLGYRATDEGGEPRALVSMVGRIGEVLPRRVGPDQDRRVRRLMTSLDAAPALLGWRTTGPQQAVAAALFAEKRWDLPACSPLAFTTYAD</sequence>
<dbReference type="InterPro" id="IPR015797">
    <property type="entry name" value="NUDIX_hydrolase-like_dom_sf"/>
</dbReference>